<dbReference type="PANTHER" id="PTHR33922">
    <property type="entry name" value="OS01G0888066 PROTEIN-RELATED"/>
    <property type="match status" value="1"/>
</dbReference>
<reference evidence="2" key="1">
    <citation type="journal article" date="2023" name="bioRxiv">
        <title>Improved chromosome-level genome assembly for marigold (Tagetes erecta).</title>
        <authorList>
            <person name="Jiang F."/>
            <person name="Yuan L."/>
            <person name="Wang S."/>
            <person name="Wang H."/>
            <person name="Xu D."/>
            <person name="Wang A."/>
            <person name="Fan W."/>
        </authorList>
    </citation>
    <scope>NUCLEOTIDE SEQUENCE</scope>
    <source>
        <strain evidence="2">WSJ</strain>
        <tissue evidence="2">Leaf</tissue>
    </source>
</reference>
<dbReference type="PANTHER" id="PTHR33922:SF2">
    <property type="entry name" value="OS07G0589600 PROTEIN"/>
    <property type="match status" value="1"/>
</dbReference>
<dbReference type="EMBL" id="JAUHHV010000006">
    <property type="protein sequence ID" value="KAK1422056.1"/>
    <property type="molecule type" value="Genomic_DNA"/>
</dbReference>
<protein>
    <submittedName>
        <fullName evidence="2">Uncharacterized protein</fullName>
    </submittedName>
</protein>
<feature type="compositionally biased region" description="Low complexity" evidence="1">
    <location>
        <begin position="178"/>
        <end position="194"/>
    </location>
</feature>
<sequence>MTTLHCNHNWTQFNSHQNQCFEDDQEQEQDTLSFCDLPTNNHQINTHSNNEDNINDQQDFEFDSIHGGATAFRSPENMCNADEVFFQGQILPLHEKYDPRTIRSNGYGYGYSNKPKKIRNQFHSHPSPSPQIRTRSFRTYSQSKPRTTSLWGFLQVGLAKQQEIGLSDLKNRSKRFGSYNSNSSSNSSSANSTKDQNKTKEKKKQRLFLGGCNCSADAIECTIKETGPKKATRKGEKMLHVRDLLVTDGRTMTGGGRHVAARRHRTFEWLKQLN</sequence>
<evidence type="ECO:0000313" key="2">
    <source>
        <dbReference type="EMBL" id="KAK1422056.1"/>
    </source>
</evidence>
<accession>A0AAD8NV89</accession>
<organism evidence="2 3">
    <name type="scientific">Tagetes erecta</name>
    <name type="common">African marigold</name>
    <dbReference type="NCBI Taxonomy" id="13708"/>
    <lineage>
        <taxon>Eukaryota</taxon>
        <taxon>Viridiplantae</taxon>
        <taxon>Streptophyta</taxon>
        <taxon>Embryophyta</taxon>
        <taxon>Tracheophyta</taxon>
        <taxon>Spermatophyta</taxon>
        <taxon>Magnoliopsida</taxon>
        <taxon>eudicotyledons</taxon>
        <taxon>Gunneridae</taxon>
        <taxon>Pentapetalae</taxon>
        <taxon>asterids</taxon>
        <taxon>campanulids</taxon>
        <taxon>Asterales</taxon>
        <taxon>Asteraceae</taxon>
        <taxon>Asteroideae</taxon>
        <taxon>Heliantheae alliance</taxon>
        <taxon>Tageteae</taxon>
        <taxon>Tagetes</taxon>
    </lineage>
</organism>
<evidence type="ECO:0000256" key="1">
    <source>
        <dbReference type="SAM" id="MobiDB-lite"/>
    </source>
</evidence>
<proteinExistence type="predicted"/>
<name>A0AAD8NV89_TARER</name>
<evidence type="ECO:0000313" key="3">
    <source>
        <dbReference type="Proteomes" id="UP001229421"/>
    </source>
</evidence>
<keyword evidence="3" id="KW-1185">Reference proteome</keyword>
<gene>
    <name evidence="2" type="ORF">QVD17_24915</name>
</gene>
<dbReference type="Proteomes" id="UP001229421">
    <property type="component" value="Unassembled WGS sequence"/>
</dbReference>
<comment type="caution">
    <text evidence="2">The sequence shown here is derived from an EMBL/GenBank/DDBJ whole genome shotgun (WGS) entry which is preliminary data.</text>
</comment>
<dbReference type="AlphaFoldDB" id="A0AAD8NV89"/>
<feature type="region of interest" description="Disordered" evidence="1">
    <location>
        <begin position="175"/>
        <end position="204"/>
    </location>
</feature>